<gene>
    <name evidence="4" type="primary">LACS7</name>
    <name evidence="4" type="ORF">SNEC2469_LOCUS33001</name>
</gene>
<keyword evidence="5" id="KW-1185">Reference proteome</keyword>
<name>A0A813BZN5_9DINO</name>
<sequence>MSAELDTFPKLLLHHAEVRPKAPAMREKDYGIWLTSSWGAARAEIEALACGLHQRGFRRGDRLAIVGDNRPRLYWAMCAAQALGGVPDFLHHYEALVAEGRDFARRHPQFFADEVAKGRGGDVSIMCYTSGTTGNPKGVVLTFDNVLQSARNGAEFEGLSDKEDMLAYLPMAWVGDHIFSYAQSYAVGFCVSCPESGATVMQDLRELGPTYFFDASAIKRRAFHYFMGVARRAGIRILNGQPVPLGDRLLYALGELLVYGPLKNTLGLTRVRLAYTAGEAIGPDIFDFYRSLGVNLKQLYGSTEASVFVTIQPDGEIYADTVGKPAPGVE</sequence>
<keyword evidence="2" id="KW-0067">ATP-binding</keyword>
<feature type="domain" description="AMP-dependent synthetase/ligase" evidence="3">
    <location>
        <begin position="14"/>
        <end position="87"/>
    </location>
</feature>
<dbReference type="AlphaFoldDB" id="A0A813BZN5"/>
<dbReference type="GO" id="GO:0016020">
    <property type="term" value="C:membrane"/>
    <property type="evidence" value="ECO:0007669"/>
    <property type="project" value="TreeGrafter"/>
</dbReference>
<feature type="non-terminal residue" evidence="4">
    <location>
        <position position="330"/>
    </location>
</feature>
<evidence type="ECO:0000259" key="3">
    <source>
        <dbReference type="Pfam" id="PF00501"/>
    </source>
</evidence>
<dbReference type="Gene3D" id="3.40.50.12780">
    <property type="entry name" value="N-terminal domain of ligase-like"/>
    <property type="match status" value="1"/>
</dbReference>
<dbReference type="EMBL" id="CAJNJA010085369">
    <property type="protein sequence ID" value="CAE7938045.1"/>
    <property type="molecule type" value="Genomic_DNA"/>
</dbReference>
<dbReference type="Proteomes" id="UP000601435">
    <property type="component" value="Unassembled WGS sequence"/>
</dbReference>
<keyword evidence="1" id="KW-0547">Nucleotide-binding</keyword>
<proteinExistence type="predicted"/>
<dbReference type="GO" id="GO:0005524">
    <property type="term" value="F:ATP binding"/>
    <property type="evidence" value="ECO:0007669"/>
    <property type="project" value="UniProtKB-KW"/>
</dbReference>
<dbReference type="InterPro" id="IPR020845">
    <property type="entry name" value="AMP-binding_CS"/>
</dbReference>
<dbReference type="GO" id="GO:0004467">
    <property type="term" value="F:long-chain fatty acid-CoA ligase activity"/>
    <property type="evidence" value="ECO:0007669"/>
    <property type="project" value="TreeGrafter"/>
</dbReference>
<dbReference type="PANTHER" id="PTHR43272">
    <property type="entry name" value="LONG-CHAIN-FATTY-ACID--COA LIGASE"/>
    <property type="match status" value="1"/>
</dbReference>
<comment type="caution">
    <text evidence="4">The sequence shown here is derived from an EMBL/GenBank/DDBJ whole genome shotgun (WGS) entry which is preliminary data.</text>
</comment>
<evidence type="ECO:0000313" key="4">
    <source>
        <dbReference type="EMBL" id="CAE7938045.1"/>
    </source>
</evidence>
<dbReference type="Gene3D" id="3.40.50.980">
    <property type="match status" value="1"/>
</dbReference>
<protein>
    <submittedName>
        <fullName evidence="4">LACS7 protein</fullName>
    </submittedName>
</protein>
<dbReference type="PROSITE" id="PS00455">
    <property type="entry name" value="AMP_BINDING"/>
    <property type="match status" value="1"/>
</dbReference>
<dbReference type="PANTHER" id="PTHR43272:SF33">
    <property type="entry name" value="AMP-BINDING DOMAIN-CONTAINING PROTEIN-RELATED"/>
    <property type="match status" value="1"/>
</dbReference>
<dbReference type="InterPro" id="IPR042099">
    <property type="entry name" value="ANL_N_sf"/>
</dbReference>
<evidence type="ECO:0000256" key="1">
    <source>
        <dbReference type="ARBA" id="ARBA00022741"/>
    </source>
</evidence>
<reference evidence="4" key="1">
    <citation type="submission" date="2021-02" db="EMBL/GenBank/DDBJ databases">
        <authorList>
            <person name="Dougan E. K."/>
            <person name="Rhodes N."/>
            <person name="Thang M."/>
            <person name="Chan C."/>
        </authorList>
    </citation>
    <scope>NUCLEOTIDE SEQUENCE</scope>
</reference>
<dbReference type="SUPFAM" id="SSF56801">
    <property type="entry name" value="Acetyl-CoA synthetase-like"/>
    <property type="match status" value="1"/>
</dbReference>
<dbReference type="Pfam" id="PF00501">
    <property type="entry name" value="AMP-binding"/>
    <property type="match status" value="2"/>
</dbReference>
<dbReference type="InterPro" id="IPR000873">
    <property type="entry name" value="AMP-dep_synth/lig_dom"/>
</dbReference>
<feature type="domain" description="AMP-dependent synthetase/ligase" evidence="3">
    <location>
        <begin position="114"/>
        <end position="330"/>
    </location>
</feature>
<evidence type="ECO:0000256" key="2">
    <source>
        <dbReference type="ARBA" id="ARBA00022840"/>
    </source>
</evidence>
<evidence type="ECO:0000313" key="5">
    <source>
        <dbReference type="Proteomes" id="UP000601435"/>
    </source>
</evidence>
<accession>A0A813BZN5</accession>
<organism evidence="4 5">
    <name type="scientific">Symbiodinium necroappetens</name>
    <dbReference type="NCBI Taxonomy" id="1628268"/>
    <lineage>
        <taxon>Eukaryota</taxon>
        <taxon>Sar</taxon>
        <taxon>Alveolata</taxon>
        <taxon>Dinophyceae</taxon>
        <taxon>Suessiales</taxon>
        <taxon>Symbiodiniaceae</taxon>
        <taxon>Symbiodinium</taxon>
    </lineage>
</organism>
<dbReference type="OrthoDB" id="3633556at2759"/>